<keyword evidence="1" id="KW-0547">Nucleotide-binding</keyword>
<dbReference type="RefSeq" id="WP_073050014.1">
    <property type="nucleotide sequence ID" value="NZ_FQZL01000021.1"/>
</dbReference>
<dbReference type="PROSITE" id="PS50045">
    <property type="entry name" value="SIGMA54_INTERACT_4"/>
    <property type="match status" value="1"/>
</dbReference>
<dbReference type="InterPro" id="IPR027417">
    <property type="entry name" value="P-loop_NTPase"/>
</dbReference>
<evidence type="ECO:0000313" key="9">
    <source>
        <dbReference type="Proteomes" id="UP000184052"/>
    </source>
</evidence>
<dbReference type="Gene3D" id="3.30.450.20">
    <property type="entry name" value="PAS domain"/>
    <property type="match status" value="1"/>
</dbReference>
<keyword evidence="3" id="KW-0805">Transcription regulation</keyword>
<evidence type="ECO:0000256" key="3">
    <source>
        <dbReference type="ARBA" id="ARBA00023015"/>
    </source>
</evidence>
<dbReference type="AlphaFoldDB" id="A0A1M6JFC3"/>
<dbReference type="SUPFAM" id="SSF52540">
    <property type="entry name" value="P-loop containing nucleoside triphosphate hydrolases"/>
    <property type="match status" value="1"/>
</dbReference>
<sequence>MFDEPFEFKFDILKKIMSDVKEEVVVVDENLRIIYANHCEKQFGMKESQVINKSIYDAFLHLQRNKSSIQNVFRNKKSLENNICSYVTRRGEKKTKLTSTYPIFDGERVRAVYEIGEDVPELHLNKLVPGSRRKAADSSKGFKDELSGKGDRLLYYTVDSIAGSSNAVVKLREKIKNIANSPSSILIYGETGTGKELAAQAVYTSMNNWQSRPFVVQNCAAIPETLLESILFGTVKGSFTGAENRPGLFEESSGGILFLDELNSMPLSLQAKILRVLQEGKVRRVGGEKEIDVDFRLIATTNVRPEILVKSGELREDLYYRISVLNLDLVPLRERKNDIPKLVDGFIAEFNSILGKNIERVDRRTMEFFMNYSWPGNIRELKNIVERLSNYTNCSVITYAESEIEGLLMRRESIPEIEAGEKKETQSKDRIRLREAMAEYEKELLAMAIEEAGGNVSRAARDLDIPQQTMNNKVIKYDLKKMIEETKLKKG</sequence>
<dbReference type="GO" id="GO:0005524">
    <property type="term" value="F:ATP binding"/>
    <property type="evidence" value="ECO:0007669"/>
    <property type="project" value="UniProtKB-KW"/>
</dbReference>
<evidence type="ECO:0000259" key="7">
    <source>
        <dbReference type="PROSITE" id="PS50045"/>
    </source>
</evidence>
<dbReference type="InterPro" id="IPR058031">
    <property type="entry name" value="AAA_lid_NorR"/>
</dbReference>
<dbReference type="InterPro" id="IPR002197">
    <property type="entry name" value="HTH_Fis"/>
</dbReference>
<dbReference type="Pfam" id="PF13426">
    <property type="entry name" value="PAS_9"/>
    <property type="match status" value="1"/>
</dbReference>
<dbReference type="PROSITE" id="PS00688">
    <property type="entry name" value="SIGMA54_INTERACT_3"/>
    <property type="match status" value="1"/>
</dbReference>
<accession>A0A1M6JFC3</accession>
<dbReference type="InterPro" id="IPR009057">
    <property type="entry name" value="Homeodomain-like_sf"/>
</dbReference>
<dbReference type="CDD" id="cd00009">
    <property type="entry name" value="AAA"/>
    <property type="match status" value="1"/>
</dbReference>
<dbReference type="Pfam" id="PF25601">
    <property type="entry name" value="AAA_lid_14"/>
    <property type="match status" value="1"/>
</dbReference>
<name>A0A1M6JFC3_9FIRM</name>
<dbReference type="InterPro" id="IPR025943">
    <property type="entry name" value="Sigma_54_int_dom_ATP-bd_2"/>
</dbReference>
<keyword evidence="5" id="KW-0804">Transcription</keyword>
<dbReference type="InterPro" id="IPR003593">
    <property type="entry name" value="AAA+_ATPase"/>
</dbReference>
<dbReference type="PANTHER" id="PTHR32071:SF74">
    <property type="entry name" value="TRANSCRIPTIONAL ACTIVATOR ROCR"/>
    <property type="match status" value="1"/>
</dbReference>
<organism evidence="8 9">
    <name type="scientific">Dethiosulfatibacter aminovorans DSM 17477</name>
    <dbReference type="NCBI Taxonomy" id="1121476"/>
    <lineage>
        <taxon>Bacteria</taxon>
        <taxon>Bacillati</taxon>
        <taxon>Bacillota</taxon>
        <taxon>Tissierellia</taxon>
        <taxon>Dethiosulfatibacter</taxon>
    </lineage>
</organism>
<dbReference type="InterPro" id="IPR002078">
    <property type="entry name" value="Sigma_54_int"/>
</dbReference>
<dbReference type="Pfam" id="PF00158">
    <property type="entry name" value="Sigma54_activat"/>
    <property type="match status" value="1"/>
</dbReference>
<dbReference type="PROSITE" id="PS00676">
    <property type="entry name" value="SIGMA54_INTERACT_2"/>
    <property type="match status" value="1"/>
</dbReference>
<dbReference type="SUPFAM" id="SSF46689">
    <property type="entry name" value="Homeodomain-like"/>
    <property type="match status" value="1"/>
</dbReference>
<dbReference type="OrthoDB" id="5411866at2"/>
<dbReference type="Gene3D" id="3.40.50.300">
    <property type="entry name" value="P-loop containing nucleotide triphosphate hydrolases"/>
    <property type="match status" value="1"/>
</dbReference>
<dbReference type="Gene3D" id="1.10.8.60">
    <property type="match status" value="1"/>
</dbReference>
<evidence type="ECO:0000256" key="2">
    <source>
        <dbReference type="ARBA" id="ARBA00022840"/>
    </source>
</evidence>
<dbReference type="PRINTS" id="PR01590">
    <property type="entry name" value="HTHFIS"/>
</dbReference>
<evidence type="ECO:0000256" key="1">
    <source>
        <dbReference type="ARBA" id="ARBA00022741"/>
    </source>
</evidence>
<protein>
    <submittedName>
        <fullName evidence="8">Arginine utilization regulatory protein</fullName>
    </submittedName>
</protein>
<dbReference type="FunFam" id="3.40.50.300:FF:000006">
    <property type="entry name" value="DNA-binding transcriptional regulator NtrC"/>
    <property type="match status" value="1"/>
</dbReference>
<dbReference type="PANTHER" id="PTHR32071">
    <property type="entry name" value="TRANSCRIPTIONAL REGULATORY PROTEIN"/>
    <property type="match status" value="1"/>
</dbReference>
<keyword evidence="9" id="KW-1185">Reference proteome</keyword>
<dbReference type="InterPro" id="IPR035965">
    <property type="entry name" value="PAS-like_dom_sf"/>
</dbReference>
<dbReference type="InterPro" id="IPR025944">
    <property type="entry name" value="Sigma_54_int_dom_CS"/>
</dbReference>
<dbReference type="InterPro" id="IPR000014">
    <property type="entry name" value="PAS"/>
</dbReference>
<keyword evidence="6" id="KW-0175">Coiled coil</keyword>
<dbReference type="NCBIfam" id="TIGR00229">
    <property type="entry name" value="sensory_box"/>
    <property type="match status" value="1"/>
</dbReference>
<dbReference type="SUPFAM" id="SSF55785">
    <property type="entry name" value="PYP-like sensor domain (PAS domain)"/>
    <property type="match status" value="1"/>
</dbReference>
<dbReference type="Gene3D" id="1.10.10.60">
    <property type="entry name" value="Homeodomain-like"/>
    <property type="match status" value="1"/>
</dbReference>
<reference evidence="8 9" key="1">
    <citation type="submission" date="2016-11" db="EMBL/GenBank/DDBJ databases">
        <authorList>
            <person name="Jaros S."/>
            <person name="Januszkiewicz K."/>
            <person name="Wedrychowicz H."/>
        </authorList>
    </citation>
    <scope>NUCLEOTIDE SEQUENCE [LARGE SCALE GENOMIC DNA]</scope>
    <source>
        <strain evidence="8 9">DSM 17477</strain>
    </source>
</reference>
<dbReference type="SMART" id="SM00382">
    <property type="entry name" value="AAA"/>
    <property type="match status" value="1"/>
</dbReference>
<proteinExistence type="predicted"/>
<evidence type="ECO:0000256" key="5">
    <source>
        <dbReference type="ARBA" id="ARBA00023163"/>
    </source>
</evidence>
<feature type="coiled-coil region" evidence="6">
    <location>
        <begin position="423"/>
        <end position="450"/>
    </location>
</feature>
<dbReference type="CDD" id="cd00130">
    <property type="entry name" value="PAS"/>
    <property type="match status" value="1"/>
</dbReference>
<dbReference type="GO" id="GO:0043565">
    <property type="term" value="F:sequence-specific DNA binding"/>
    <property type="evidence" value="ECO:0007669"/>
    <property type="project" value="InterPro"/>
</dbReference>
<evidence type="ECO:0000313" key="8">
    <source>
        <dbReference type="EMBL" id="SHJ45398.1"/>
    </source>
</evidence>
<dbReference type="STRING" id="1121476.SAMN02745751_02609"/>
<dbReference type="Proteomes" id="UP000184052">
    <property type="component" value="Unassembled WGS sequence"/>
</dbReference>
<evidence type="ECO:0000256" key="4">
    <source>
        <dbReference type="ARBA" id="ARBA00023125"/>
    </source>
</evidence>
<keyword evidence="4" id="KW-0238">DNA-binding</keyword>
<evidence type="ECO:0000256" key="6">
    <source>
        <dbReference type="SAM" id="Coils"/>
    </source>
</evidence>
<gene>
    <name evidence="8" type="ORF">SAMN02745751_02609</name>
</gene>
<keyword evidence="2" id="KW-0067">ATP-binding</keyword>
<dbReference type="EMBL" id="FQZL01000021">
    <property type="protein sequence ID" value="SHJ45398.1"/>
    <property type="molecule type" value="Genomic_DNA"/>
</dbReference>
<feature type="domain" description="Sigma-54 factor interaction" evidence="7">
    <location>
        <begin position="161"/>
        <end position="390"/>
    </location>
</feature>
<dbReference type="Pfam" id="PF02954">
    <property type="entry name" value="HTH_8"/>
    <property type="match status" value="1"/>
</dbReference>
<dbReference type="GO" id="GO:0006355">
    <property type="term" value="P:regulation of DNA-templated transcription"/>
    <property type="evidence" value="ECO:0007669"/>
    <property type="project" value="InterPro"/>
</dbReference>